<proteinExistence type="predicted"/>
<evidence type="ECO:0000313" key="2">
    <source>
        <dbReference type="EMBL" id="MBW4564453.1"/>
    </source>
</evidence>
<feature type="coiled-coil region" evidence="1">
    <location>
        <begin position="295"/>
        <end position="415"/>
    </location>
</feature>
<feature type="coiled-coil region" evidence="1">
    <location>
        <begin position="460"/>
        <end position="564"/>
    </location>
</feature>
<dbReference type="InterPro" id="IPR047813">
    <property type="entry name" value="HmpF"/>
</dbReference>
<sequence>MLYLAEVQKQKGGLLTTSLLSSSSKTELKLLACQRTDQNWSTVSEEVVVAEEASKLNDGALVLVELNPNRQVQRIQEAGRPLVNILQNFSRQLEKFKLKEDEIDQWKQSLTFQAQEMNRREMDMEARLEQLQQMEDDFQRLEAQKQEVETSREEMERLRQEIERNRQELEGAWEHLRGEQRRLEEYQADSQQGKVLDEEQSRVLSELLDRLSSRVAPTEVVRENLHLAIELVERQQATLNQHWQQMEQQRTVATQKQQEVDSLSQTLCDRQDVWQQAQSSLEHQTADLKVNIAVLASKQEYAQLLKEQLRNQEDLYKQIQSLAITSGNVVLSQPLDLKALENLSIEELQKLVQDLQEKFDIDSSFVHDQEQELKYKQQAIDELQQKIHQASDQDVINLEIELTEEQDLYQMLNQTLVGQRRNLLERQKLLKQHQCILLRRQGHSVANIEEDNKIDFGPLLLQSETQRQQQSQELQRLEREIEQMRTGIELAQSMIDNQSHDLQEKRQELKTMEENLQTLRTATAECWGQVNLYQEALQPIQDSLDGLRQKLQGMVDALAQVQETGDYQLQTISQMRHTLVSLISQPELLAS</sequence>
<reference evidence="2" key="1">
    <citation type="submission" date="2021-05" db="EMBL/GenBank/DDBJ databases">
        <authorList>
            <person name="Pietrasiak N."/>
            <person name="Ward R."/>
            <person name="Stajich J.E."/>
            <person name="Kurbessoian T."/>
        </authorList>
    </citation>
    <scope>NUCLEOTIDE SEQUENCE</scope>
    <source>
        <strain evidence="2">JT2-VF2</strain>
    </source>
</reference>
<gene>
    <name evidence="2" type="primary">hmpF</name>
    <name evidence="2" type="ORF">KME32_25610</name>
</gene>
<dbReference type="NCBIfam" id="NF038350">
    <property type="entry name" value="taxis_HmpF"/>
    <property type="match status" value="1"/>
</dbReference>
<name>A0A951UIC7_9NOST</name>
<dbReference type="EMBL" id="JAHHHN010000022">
    <property type="protein sequence ID" value="MBW4564453.1"/>
    <property type="molecule type" value="Genomic_DNA"/>
</dbReference>
<feature type="coiled-coil region" evidence="1">
    <location>
        <begin position="114"/>
        <end position="179"/>
    </location>
</feature>
<dbReference type="AlphaFoldDB" id="A0A951UIC7"/>
<evidence type="ECO:0000256" key="1">
    <source>
        <dbReference type="SAM" id="Coils"/>
    </source>
</evidence>
<reference evidence="2" key="2">
    <citation type="journal article" date="2022" name="Microbiol. Resour. Announc.">
        <title>Metagenome Sequencing to Explore Phylogenomics of Terrestrial Cyanobacteria.</title>
        <authorList>
            <person name="Ward R.D."/>
            <person name="Stajich J.E."/>
            <person name="Johansen J.R."/>
            <person name="Huntemann M."/>
            <person name="Clum A."/>
            <person name="Foster B."/>
            <person name="Foster B."/>
            <person name="Roux S."/>
            <person name="Palaniappan K."/>
            <person name="Varghese N."/>
            <person name="Mukherjee S."/>
            <person name="Reddy T.B.K."/>
            <person name="Daum C."/>
            <person name="Copeland A."/>
            <person name="Chen I.A."/>
            <person name="Ivanova N.N."/>
            <person name="Kyrpides N.C."/>
            <person name="Shapiro N."/>
            <person name="Eloe-Fadrosh E.A."/>
            <person name="Pietrasiak N."/>
        </authorList>
    </citation>
    <scope>NUCLEOTIDE SEQUENCE</scope>
    <source>
        <strain evidence="2">JT2-VF2</strain>
    </source>
</reference>
<dbReference type="Proteomes" id="UP000715781">
    <property type="component" value="Unassembled WGS sequence"/>
</dbReference>
<accession>A0A951UIC7</accession>
<keyword evidence="1" id="KW-0175">Coiled coil</keyword>
<comment type="caution">
    <text evidence="2">The sequence shown here is derived from an EMBL/GenBank/DDBJ whole genome shotgun (WGS) entry which is preliminary data.</text>
</comment>
<protein>
    <submittedName>
        <fullName evidence="2">Pilus motility taxis protein HmpF</fullName>
    </submittedName>
</protein>
<evidence type="ECO:0000313" key="3">
    <source>
        <dbReference type="Proteomes" id="UP000715781"/>
    </source>
</evidence>
<organism evidence="2 3">
    <name type="scientific">Mojavia pulchra JT2-VF2</name>
    <dbReference type="NCBI Taxonomy" id="287848"/>
    <lineage>
        <taxon>Bacteria</taxon>
        <taxon>Bacillati</taxon>
        <taxon>Cyanobacteriota</taxon>
        <taxon>Cyanophyceae</taxon>
        <taxon>Nostocales</taxon>
        <taxon>Nostocaceae</taxon>
    </lineage>
</organism>